<dbReference type="InterPro" id="IPR003838">
    <property type="entry name" value="ABC3_permease_C"/>
</dbReference>
<evidence type="ECO:0000256" key="8">
    <source>
        <dbReference type="ARBA" id="ARBA00022692"/>
    </source>
</evidence>
<sequence length="295" mass="32820">MRIRTLVYYFREAFLSIFRNSWLSLAAVGTVTISLLILGCSLLLVVNTDRLADQLESSLEISVFLKDGLKQEEIRELNEKIRFLPGVVQVQFISREEALEEMRRSFGPRKEILDGLEEDNPLPDTFRIKTRRADQVVEVAEKVASMDGVEDVRYGQGVVERLVVVTQWVRVAGIGAMILVGAAAVFLISTTIRLSVFARRREIGIMKYLGATNWFVRFPFLIEGMVLGLLGSLLAAVLVYTGYLSLVEHLARAMPFIPLVSDGQVLFSLLAGLVGLGLFIGALGSTISIHRFLNV</sequence>
<dbReference type="InterPro" id="IPR040690">
    <property type="entry name" value="FtsX_ECD"/>
</dbReference>
<evidence type="ECO:0000256" key="13">
    <source>
        <dbReference type="SAM" id="Phobius"/>
    </source>
</evidence>
<evidence type="ECO:0000256" key="12">
    <source>
        <dbReference type="PIRNR" id="PIRNR003097"/>
    </source>
</evidence>
<dbReference type="Pfam" id="PF18075">
    <property type="entry name" value="FtsX_ECD"/>
    <property type="match status" value="1"/>
</dbReference>
<keyword evidence="8 13" id="KW-0812">Transmembrane</keyword>
<feature type="transmembrane region" description="Helical" evidence="13">
    <location>
        <begin position="263"/>
        <end position="283"/>
    </location>
</feature>
<organism evidence="16 17">
    <name type="scientific">Desulfofundulus thermosubterraneus DSM 16057</name>
    <dbReference type="NCBI Taxonomy" id="1121432"/>
    <lineage>
        <taxon>Bacteria</taxon>
        <taxon>Bacillati</taxon>
        <taxon>Bacillota</taxon>
        <taxon>Clostridia</taxon>
        <taxon>Eubacteriales</taxon>
        <taxon>Peptococcaceae</taxon>
        <taxon>Desulfofundulus</taxon>
    </lineage>
</organism>
<dbReference type="GO" id="GO:0005886">
    <property type="term" value="C:plasma membrane"/>
    <property type="evidence" value="ECO:0007669"/>
    <property type="project" value="UniProtKB-SubCell"/>
</dbReference>
<keyword evidence="6" id="KW-0997">Cell inner membrane</keyword>
<dbReference type="Proteomes" id="UP000184529">
    <property type="component" value="Unassembled WGS sequence"/>
</dbReference>
<protein>
    <recommendedName>
        <fullName evidence="4 12">Cell division protein FtsX</fullName>
    </recommendedName>
</protein>
<accession>A0A1M6C247</accession>
<feature type="domain" description="FtsX extracellular" evidence="15">
    <location>
        <begin position="59"/>
        <end position="152"/>
    </location>
</feature>
<dbReference type="InterPro" id="IPR004513">
    <property type="entry name" value="FtsX"/>
</dbReference>
<evidence type="ECO:0000259" key="14">
    <source>
        <dbReference type="Pfam" id="PF02687"/>
    </source>
</evidence>
<evidence type="ECO:0000256" key="6">
    <source>
        <dbReference type="ARBA" id="ARBA00022519"/>
    </source>
</evidence>
<dbReference type="RefSeq" id="WP_072867251.1">
    <property type="nucleotide sequence ID" value="NZ_FQZM01000006.1"/>
</dbReference>
<dbReference type="InterPro" id="IPR047590">
    <property type="entry name" value="FtsX_proteobact-type"/>
</dbReference>
<dbReference type="AlphaFoldDB" id="A0A1M6C247"/>
<dbReference type="OrthoDB" id="9812531at2"/>
<keyword evidence="17" id="KW-1185">Reference proteome</keyword>
<dbReference type="PANTHER" id="PTHR47755:SF1">
    <property type="entry name" value="CELL DIVISION PROTEIN FTSX"/>
    <property type="match status" value="1"/>
</dbReference>
<evidence type="ECO:0000256" key="3">
    <source>
        <dbReference type="ARBA" id="ARBA00011160"/>
    </source>
</evidence>
<dbReference type="NCBIfam" id="TIGR00439">
    <property type="entry name" value="FtsX_Gneg"/>
    <property type="match status" value="1"/>
</dbReference>
<dbReference type="PANTHER" id="PTHR47755">
    <property type="entry name" value="CELL DIVISION PROTEIN FTSX"/>
    <property type="match status" value="1"/>
</dbReference>
<keyword evidence="10 12" id="KW-0472">Membrane</keyword>
<comment type="subunit">
    <text evidence="3">Forms a membrane-associated complex with FtsE.</text>
</comment>
<evidence type="ECO:0000256" key="5">
    <source>
        <dbReference type="ARBA" id="ARBA00022475"/>
    </source>
</evidence>
<gene>
    <name evidence="16" type="ORF">SAMN02745219_00568</name>
</gene>
<comment type="subcellular location">
    <subcellularLocation>
        <location evidence="1">Cell inner membrane</location>
        <topology evidence="1">Multi-pass membrane protein</topology>
    </subcellularLocation>
    <subcellularLocation>
        <location evidence="12">Cell membrane</location>
    </subcellularLocation>
</comment>
<dbReference type="Pfam" id="PF02687">
    <property type="entry name" value="FtsX"/>
    <property type="match status" value="1"/>
</dbReference>
<dbReference type="Gene3D" id="3.30.70.3040">
    <property type="match status" value="1"/>
</dbReference>
<dbReference type="GO" id="GO:0051301">
    <property type="term" value="P:cell division"/>
    <property type="evidence" value="ECO:0007669"/>
    <property type="project" value="UniProtKB-KW"/>
</dbReference>
<evidence type="ECO:0000256" key="2">
    <source>
        <dbReference type="ARBA" id="ARBA00007379"/>
    </source>
</evidence>
<dbReference type="STRING" id="1121432.SAMN02745219_00568"/>
<evidence type="ECO:0000256" key="4">
    <source>
        <dbReference type="ARBA" id="ARBA00021907"/>
    </source>
</evidence>
<name>A0A1M6C247_9FIRM</name>
<dbReference type="EMBL" id="FQZM01000006">
    <property type="protein sequence ID" value="SHI55097.1"/>
    <property type="molecule type" value="Genomic_DNA"/>
</dbReference>
<feature type="transmembrane region" description="Helical" evidence="13">
    <location>
        <begin position="218"/>
        <end position="243"/>
    </location>
</feature>
<dbReference type="PIRSF" id="PIRSF003097">
    <property type="entry name" value="FtsX"/>
    <property type="match status" value="1"/>
</dbReference>
<evidence type="ECO:0000256" key="7">
    <source>
        <dbReference type="ARBA" id="ARBA00022618"/>
    </source>
</evidence>
<evidence type="ECO:0000313" key="17">
    <source>
        <dbReference type="Proteomes" id="UP000184529"/>
    </source>
</evidence>
<dbReference type="InterPro" id="IPR058204">
    <property type="entry name" value="FtsX_firmicutes-type"/>
</dbReference>
<evidence type="ECO:0000256" key="10">
    <source>
        <dbReference type="ARBA" id="ARBA00023136"/>
    </source>
</evidence>
<keyword evidence="7 12" id="KW-0132">Cell division</keyword>
<comment type="similarity">
    <text evidence="2 12">Belongs to the ABC-4 integral membrane protein family. FtsX subfamily.</text>
</comment>
<evidence type="ECO:0000256" key="1">
    <source>
        <dbReference type="ARBA" id="ARBA00004429"/>
    </source>
</evidence>
<comment type="function">
    <text evidence="12">Part of the ABC transporter FtsEX involved in asymmetric cellular division facilitating the initiation of sporulation.</text>
</comment>
<evidence type="ECO:0000256" key="11">
    <source>
        <dbReference type="ARBA" id="ARBA00023306"/>
    </source>
</evidence>
<keyword evidence="9 13" id="KW-1133">Transmembrane helix</keyword>
<evidence type="ECO:0000259" key="15">
    <source>
        <dbReference type="Pfam" id="PF18075"/>
    </source>
</evidence>
<feature type="transmembrane region" description="Helical" evidence="13">
    <location>
        <begin position="21"/>
        <end position="46"/>
    </location>
</feature>
<proteinExistence type="inferred from homology"/>
<keyword evidence="11 12" id="KW-0131">Cell cycle</keyword>
<reference evidence="17" key="1">
    <citation type="submission" date="2016-11" db="EMBL/GenBank/DDBJ databases">
        <authorList>
            <person name="Varghese N."/>
            <person name="Submissions S."/>
        </authorList>
    </citation>
    <scope>NUCLEOTIDE SEQUENCE [LARGE SCALE GENOMIC DNA]</scope>
    <source>
        <strain evidence="17">DSM 16057</strain>
    </source>
</reference>
<feature type="transmembrane region" description="Helical" evidence="13">
    <location>
        <begin position="171"/>
        <end position="197"/>
    </location>
</feature>
<evidence type="ECO:0000313" key="16">
    <source>
        <dbReference type="EMBL" id="SHI55097.1"/>
    </source>
</evidence>
<evidence type="ECO:0000256" key="9">
    <source>
        <dbReference type="ARBA" id="ARBA00022989"/>
    </source>
</evidence>
<dbReference type="NCBIfam" id="NF038347">
    <property type="entry name" value="FtsX_Gpos"/>
    <property type="match status" value="1"/>
</dbReference>
<keyword evidence="5 12" id="KW-1003">Cell membrane</keyword>
<feature type="domain" description="ABC3 transporter permease C-terminal" evidence="14">
    <location>
        <begin position="176"/>
        <end position="293"/>
    </location>
</feature>